<proteinExistence type="predicted"/>
<evidence type="ECO:0000313" key="5">
    <source>
        <dbReference type="EMBL" id="RBQ15603.1"/>
    </source>
</evidence>
<dbReference type="InterPro" id="IPR003439">
    <property type="entry name" value="ABC_transporter-like_ATP-bd"/>
</dbReference>
<keyword evidence="3 5" id="KW-0067">ATP-binding</keyword>
<evidence type="ECO:0000256" key="1">
    <source>
        <dbReference type="ARBA" id="ARBA00022448"/>
    </source>
</evidence>
<gene>
    <name evidence="5" type="ORF">DP939_35105</name>
</gene>
<sequence length="385" mass="41827">MSEVSEGVQAGDRTLDGAATGGEVELDGLTKKYGTVEAVRGISLSIRRGEFLAILGPSGAGKTTLLNMLTGFEKPTSGAIRINGRDVARLAPHKRGIGVVFQHYALFKHMTVAQNVGFPLRMRGMSMREQRGHIQHALELVKLEGYAARFPDRLSGGQQQRVALARAIVFRPALLLMDEPLGALDKRLREHMRVEIKRLQRNLGATVIYVTHDQNEALTMADRVAVMNDGVVEQLGTPDDLYERPSSAFVADFVGETNFFTGRAVLDPDGRVRVVLDGDRPEHHRDVENVASLRPGSGVEVGVRPEQVSLLPPDQAEAPAVPGTVSDVLYEGATALHVVETPIGDLSARLSLGSIRETRWDVGDRVAVHWDARAARGYPAADRAS</sequence>
<evidence type="ECO:0000259" key="4">
    <source>
        <dbReference type="PROSITE" id="PS50893"/>
    </source>
</evidence>
<dbReference type="Gene3D" id="3.40.50.300">
    <property type="entry name" value="P-loop containing nucleotide triphosphate hydrolases"/>
    <property type="match status" value="1"/>
</dbReference>
<name>A0A366LPZ6_9ACTN</name>
<dbReference type="AlphaFoldDB" id="A0A366LPZ6"/>
<dbReference type="SUPFAM" id="SSF50331">
    <property type="entry name" value="MOP-like"/>
    <property type="match status" value="1"/>
</dbReference>
<dbReference type="InterPro" id="IPR003593">
    <property type="entry name" value="AAA+_ATPase"/>
</dbReference>
<organism evidence="5 6">
    <name type="scientific">Spongiactinospora rosea</name>
    <dbReference type="NCBI Taxonomy" id="2248750"/>
    <lineage>
        <taxon>Bacteria</taxon>
        <taxon>Bacillati</taxon>
        <taxon>Actinomycetota</taxon>
        <taxon>Actinomycetes</taxon>
        <taxon>Streptosporangiales</taxon>
        <taxon>Streptosporangiaceae</taxon>
        <taxon>Spongiactinospora</taxon>
    </lineage>
</organism>
<evidence type="ECO:0000313" key="6">
    <source>
        <dbReference type="Proteomes" id="UP000253303"/>
    </source>
</evidence>
<protein>
    <submittedName>
        <fullName evidence="5">Polyamine ABC transporter ATP-binding protein</fullName>
    </submittedName>
</protein>
<keyword evidence="6" id="KW-1185">Reference proteome</keyword>
<dbReference type="InterPro" id="IPR017871">
    <property type="entry name" value="ABC_transporter-like_CS"/>
</dbReference>
<dbReference type="Proteomes" id="UP000253303">
    <property type="component" value="Unassembled WGS sequence"/>
</dbReference>
<keyword evidence="2" id="KW-0547">Nucleotide-binding</keyword>
<dbReference type="GO" id="GO:0140359">
    <property type="term" value="F:ABC-type transporter activity"/>
    <property type="evidence" value="ECO:0007669"/>
    <property type="project" value="UniProtKB-ARBA"/>
</dbReference>
<dbReference type="InterPro" id="IPR013611">
    <property type="entry name" value="Transp-assoc_OB_typ2"/>
</dbReference>
<dbReference type="GO" id="GO:0043190">
    <property type="term" value="C:ATP-binding cassette (ABC) transporter complex"/>
    <property type="evidence" value="ECO:0007669"/>
    <property type="project" value="InterPro"/>
</dbReference>
<dbReference type="Pfam" id="PF08402">
    <property type="entry name" value="TOBE_2"/>
    <property type="match status" value="1"/>
</dbReference>
<dbReference type="GO" id="GO:0005524">
    <property type="term" value="F:ATP binding"/>
    <property type="evidence" value="ECO:0007669"/>
    <property type="project" value="UniProtKB-KW"/>
</dbReference>
<keyword evidence="1" id="KW-0813">Transport</keyword>
<feature type="domain" description="ABC transporter" evidence="4">
    <location>
        <begin position="24"/>
        <end position="254"/>
    </location>
</feature>
<dbReference type="Gene3D" id="2.40.50.100">
    <property type="match status" value="1"/>
</dbReference>
<dbReference type="RefSeq" id="WP_113985143.1">
    <property type="nucleotide sequence ID" value="NZ_QMEY01000022.1"/>
</dbReference>
<evidence type="ECO:0000256" key="3">
    <source>
        <dbReference type="ARBA" id="ARBA00022840"/>
    </source>
</evidence>
<dbReference type="SUPFAM" id="SSF52540">
    <property type="entry name" value="P-loop containing nucleoside triphosphate hydrolases"/>
    <property type="match status" value="1"/>
</dbReference>
<dbReference type="Pfam" id="PF00005">
    <property type="entry name" value="ABC_tran"/>
    <property type="match status" value="1"/>
</dbReference>
<evidence type="ECO:0000256" key="2">
    <source>
        <dbReference type="ARBA" id="ARBA00022741"/>
    </source>
</evidence>
<dbReference type="PROSITE" id="PS00211">
    <property type="entry name" value="ABC_TRANSPORTER_1"/>
    <property type="match status" value="1"/>
</dbReference>
<dbReference type="SMART" id="SM00382">
    <property type="entry name" value="AAA"/>
    <property type="match status" value="1"/>
</dbReference>
<dbReference type="PANTHER" id="PTHR42781">
    <property type="entry name" value="SPERMIDINE/PUTRESCINE IMPORT ATP-BINDING PROTEIN POTA"/>
    <property type="match status" value="1"/>
</dbReference>
<accession>A0A366LPZ6</accession>
<dbReference type="FunFam" id="3.40.50.300:FF:000042">
    <property type="entry name" value="Maltose/maltodextrin ABC transporter, ATP-binding protein"/>
    <property type="match status" value="1"/>
</dbReference>
<dbReference type="PROSITE" id="PS50893">
    <property type="entry name" value="ABC_TRANSPORTER_2"/>
    <property type="match status" value="1"/>
</dbReference>
<dbReference type="GO" id="GO:0016887">
    <property type="term" value="F:ATP hydrolysis activity"/>
    <property type="evidence" value="ECO:0007669"/>
    <property type="project" value="InterPro"/>
</dbReference>
<comment type="caution">
    <text evidence="5">The sequence shown here is derived from an EMBL/GenBank/DDBJ whole genome shotgun (WGS) entry which is preliminary data.</text>
</comment>
<dbReference type="OrthoDB" id="7838608at2"/>
<reference evidence="5 6" key="1">
    <citation type="submission" date="2018-06" db="EMBL/GenBank/DDBJ databases">
        <title>Sphaerisporangium craniellae sp. nov., isolated from a marine sponge in the South China Sea.</title>
        <authorList>
            <person name="Li L."/>
        </authorList>
    </citation>
    <scope>NUCLEOTIDE SEQUENCE [LARGE SCALE GENOMIC DNA]</scope>
    <source>
        <strain evidence="5 6">LHW63015</strain>
    </source>
</reference>
<dbReference type="InterPro" id="IPR008995">
    <property type="entry name" value="Mo/tungstate-bd_C_term_dom"/>
</dbReference>
<dbReference type="InterPro" id="IPR050093">
    <property type="entry name" value="ABC_SmlMolc_Importer"/>
</dbReference>
<dbReference type="PANTHER" id="PTHR42781:SF4">
    <property type="entry name" value="SPERMIDINE_PUTRESCINE IMPORT ATP-BINDING PROTEIN POTA"/>
    <property type="match status" value="1"/>
</dbReference>
<dbReference type="InterPro" id="IPR027417">
    <property type="entry name" value="P-loop_NTPase"/>
</dbReference>
<dbReference type="EMBL" id="QMEY01000022">
    <property type="protein sequence ID" value="RBQ15603.1"/>
    <property type="molecule type" value="Genomic_DNA"/>
</dbReference>